<dbReference type="Proteomes" id="UP000176944">
    <property type="component" value="Chromosome"/>
</dbReference>
<protein>
    <submittedName>
        <fullName evidence="1">Uncharacterized protein</fullName>
    </submittedName>
</protein>
<name>A0A9Q9SU43_MOOP1</name>
<accession>A0A9Q9SU43</accession>
<organism evidence="1">
    <name type="scientific">Moorena producens (strain JHB)</name>
    <dbReference type="NCBI Taxonomy" id="1454205"/>
    <lineage>
        <taxon>Bacteria</taxon>
        <taxon>Bacillati</taxon>
        <taxon>Cyanobacteriota</taxon>
        <taxon>Cyanophyceae</taxon>
        <taxon>Coleofasciculales</taxon>
        <taxon>Coleofasciculaceae</taxon>
        <taxon>Moorena</taxon>
    </lineage>
</organism>
<sequence length="57" mass="6333">MRDKQLLLSHLKSDWGTEKFAGFSHTLAIKTGSLSSSLKTSWEKVLDNKLRVELSGG</sequence>
<gene>
    <name evidence="1" type="ORF">BJP36_36950</name>
</gene>
<reference evidence="1" key="1">
    <citation type="journal article" date="2017" name="Proc. Natl. Acad. Sci. U.S.A.">
        <title>Comparative genomics uncovers the prolific and distinctive metabolic potential of the cyanobacterial genus Moorea.</title>
        <authorList>
            <person name="Leao T."/>
            <person name="Castelao G."/>
            <person name="Korobeynikov A."/>
            <person name="Monroe E.A."/>
            <person name="Podell S."/>
            <person name="Glukhov E."/>
            <person name="Allen E.E."/>
            <person name="Gerwick W.H."/>
            <person name="Gerwick L."/>
        </authorList>
    </citation>
    <scope>NUCLEOTIDE SEQUENCE</scope>
    <source>
        <strain evidence="1">JHB</strain>
    </source>
</reference>
<reference evidence="1" key="2">
    <citation type="submission" date="2022-10" db="EMBL/GenBank/DDBJ databases">
        <authorList>
            <person name="Ngo T.-E."/>
        </authorList>
    </citation>
    <scope>NUCLEOTIDE SEQUENCE</scope>
    <source>
        <strain evidence="1">JHB</strain>
    </source>
</reference>
<evidence type="ECO:0000313" key="1">
    <source>
        <dbReference type="EMBL" id="WAN69685.1"/>
    </source>
</evidence>
<dbReference type="AlphaFoldDB" id="A0A9Q9SU43"/>
<dbReference type="EMBL" id="CP017708">
    <property type="protein sequence ID" value="WAN69685.1"/>
    <property type="molecule type" value="Genomic_DNA"/>
</dbReference>
<proteinExistence type="predicted"/>